<feature type="transmembrane region" description="Helical" evidence="1">
    <location>
        <begin position="261"/>
        <end position="279"/>
    </location>
</feature>
<feature type="domain" description="DUF8173" evidence="2">
    <location>
        <begin position="204"/>
        <end position="363"/>
    </location>
</feature>
<sequence length="370" mass="39222">MFKLKNLLITAIAVVFLPGIVFAADYKVGPEKIVIGESMVVSDNLYLAGGDVFVSGTVNGDIVSASGNIAIDGQVSGDVISLAGDVKILGKIIGDVRVVGGKVNINGTVTGDVLAAGGDVMLENSGKIEGDMLVASGTAVLDGSVKKDLKVYSGDLKIRGLVGNDVYANASNISVSDTATINGNLKYTSSQSASIDSGSKIKGEVSAQIKKAPGVSVASRIFGFIYGYLAYVFLGTLFLWLFHKPIMRLSDTIYKENGQSFLYGVMAFFLAPIAIIVLFCTVIGIPIAIILLMVYVISILFSKIIVSLAGGRYIFEKLGFHKSEYFVLAGGLFVYLLLSNIPLIGFFVSLITWFLGLGSIFLALRRAHQP</sequence>
<dbReference type="Proteomes" id="UP000033869">
    <property type="component" value="Unassembled WGS sequence"/>
</dbReference>
<dbReference type="InterPro" id="IPR058486">
    <property type="entry name" value="DUF8173"/>
</dbReference>
<name>A0A0G0Z7S4_UNCC2</name>
<accession>A0A0G0Z7S4</accession>
<feature type="transmembrane region" description="Helical" evidence="1">
    <location>
        <begin position="344"/>
        <end position="364"/>
    </location>
</feature>
<feature type="transmembrane region" description="Helical" evidence="1">
    <location>
        <begin position="285"/>
        <end position="306"/>
    </location>
</feature>
<proteinExistence type="predicted"/>
<evidence type="ECO:0000313" key="3">
    <source>
        <dbReference type="EMBL" id="KKS09078.1"/>
    </source>
</evidence>
<keyword evidence="1" id="KW-1133">Transmembrane helix</keyword>
<evidence type="ECO:0000256" key="1">
    <source>
        <dbReference type="SAM" id="Phobius"/>
    </source>
</evidence>
<dbReference type="Pfam" id="PF26514">
    <property type="entry name" value="DUF8173"/>
    <property type="match status" value="1"/>
</dbReference>
<feature type="transmembrane region" description="Helical" evidence="1">
    <location>
        <begin position="318"/>
        <end position="338"/>
    </location>
</feature>
<protein>
    <recommendedName>
        <fullName evidence="2">DUF8173 domain-containing protein</fullName>
    </recommendedName>
</protein>
<gene>
    <name evidence="3" type="ORF">UU65_C0003G0133</name>
</gene>
<reference evidence="3 4" key="1">
    <citation type="journal article" date="2015" name="Nature">
        <title>rRNA introns, odd ribosomes, and small enigmatic genomes across a large radiation of phyla.</title>
        <authorList>
            <person name="Brown C.T."/>
            <person name="Hug L.A."/>
            <person name="Thomas B.C."/>
            <person name="Sharon I."/>
            <person name="Castelle C.J."/>
            <person name="Singh A."/>
            <person name="Wilkins M.J."/>
            <person name="Williams K.H."/>
            <person name="Banfield J.F."/>
        </authorList>
    </citation>
    <scope>NUCLEOTIDE SEQUENCE [LARGE SCALE GENOMIC DNA]</scope>
</reference>
<organism evidence="3 4">
    <name type="scientific">candidate division CPR2 bacterium GW2011_GWC1_41_48</name>
    <dbReference type="NCBI Taxonomy" id="1618344"/>
    <lineage>
        <taxon>Bacteria</taxon>
        <taxon>Bacteria division CPR2</taxon>
    </lineage>
</organism>
<evidence type="ECO:0000259" key="2">
    <source>
        <dbReference type="Pfam" id="PF26514"/>
    </source>
</evidence>
<feature type="transmembrane region" description="Helical" evidence="1">
    <location>
        <begin position="221"/>
        <end position="241"/>
    </location>
</feature>
<dbReference type="AlphaFoldDB" id="A0A0G0Z7S4"/>
<evidence type="ECO:0000313" key="4">
    <source>
        <dbReference type="Proteomes" id="UP000033869"/>
    </source>
</evidence>
<comment type="caution">
    <text evidence="3">The sequence shown here is derived from an EMBL/GenBank/DDBJ whole genome shotgun (WGS) entry which is preliminary data.</text>
</comment>
<keyword evidence="1" id="KW-0472">Membrane</keyword>
<keyword evidence="1" id="KW-0812">Transmembrane</keyword>
<dbReference type="EMBL" id="LCBL01000003">
    <property type="protein sequence ID" value="KKS09078.1"/>
    <property type="molecule type" value="Genomic_DNA"/>
</dbReference>